<evidence type="ECO:0008006" key="4">
    <source>
        <dbReference type="Google" id="ProtNLM"/>
    </source>
</evidence>
<evidence type="ECO:0000313" key="2">
    <source>
        <dbReference type="EMBL" id="WIV55971.1"/>
    </source>
</evidence>
<name>A0ABY8XK21_9PSEU</name>
<protein>
    <recommendedName>
        <fullName evidence="4">Secreted protein</fullName>
    </recommendedName>
</protein>
<organism evidence="2 3">
    <name type="scientific">Amycolatopsis nalaikhensis</name>
    <dbReference type="NCBI Taxonomy" id="715472"/>
    <lineage>
        <taxon>Bacteria</taxon>
        <taxon>Bacillati</taxon>
        <taxon>Actinomycetota</taxon>
        <taxon>Actinomycetes</taxon>
        <taxon>Pseudonocardiales</taxon>
        <taxon>Pseudonocardiaceae</taxon>
        <taxon>Amycolatopsis</taxon>
    </lineage>
</organism>
<dbReference type="InterPro" id="IPR036379">
    <property type="entry name" value="A-amylase_inhib_sf"/>
</dbReference>
<accession>A0ABY8XK21</accession>
<dbReference type="EMBL" id="CP127173">
    <property type="protein sequence ID" value="WIV55971.1"/>
    <property type="molecule type" value="Genomic_DNA"/>
</dbReference>
<dbReference type="SUPFAM" id="SSF49498">
    <property type="entry name" value="alpha-Amylase inhibitor tendamistat"/>
    <property type="match status" value="1"/>
</dbReference>
<evidence type="ECO:0000256" key="1">
    <source>
        <dbReference type="ARBA" id="ARBA00022579"/>
    </source>
</evidence>
<keyword evidence="3" id="KW-1185">Reference proteome</keyword>
<dbReference type="Gene3D" id="2.60.40.20">
    <property type="entry name" value="Alpha-amylase inhibitor"/>
    <property type="match status" value="1"/>
</dbReference>
<dbReference type="InterPro" id="IPR000833">
    <property type="entry name" value="A-amylase_inhib"/>
</dbReference>
<dbReference type="RefSeq" id="WP_285453032.1">
    <property type="nucleotide sequence ID" value="NZ_CP127173.1"/>
</dbReference>
<proteinExistence type="predicted"/>
<dbReference type="Proteomes" id="UP001227101">
    <property type="component" value="Chromosome"/>
</dbReference>
<reference evidence="2 3" key="1">
    <citation type="submission" date="2023-06" db="EMBL/GenBank/DDBJ databases">
        <authorList>
            <person name="Oyuntsetseg B."/>
            <person name="Kim S.B."/>
        </authorList>
    </citation>
    <scope>NUCLEOTIDE SEQUENCE [LARGE SCALE GENOMIC DNA]</scope>
    <source>
        <strain evidence="2 3">2-2</strain>
    </source>
</reference>
<sequence>MALGTALLTPAEAMAAPADAAPGCVSVRQWDDWTITGYRSYAEVKNNCLWEYRVRVIWKNDLDGSCKSVRPGAGFTEWRQGKMPSVDEIRLC</sequence>
<gene>
    <name evidence="2" type="ORF">QP939_45435</name>
</gene>
<dbReference type="SMART" id="SM00783">
    <property type="entry name" value="A_amylase_inhib"/>
    <property type="match status" value="1"/>
</dbReference>
<evidence type="ECO:0000313" key="3">
    <source>
        <dbReference type="Proteomes" id="UP001227101"/>
    </source>
</evidence>
<dbReference type="Pfam" id="PF01356">
    <property type="entry name" value="A_amylase_inhib"/>
    <property type="match status" value="1"/>
</dbReference>
<keyword evidence="1" id="KW-0022">Alpha-amylase inhibitor</keyword>